<evidence type="ECO:0000313" key="3">
    <source>
        <dbReference type="Proteomes" id="UP000323161"/>
    </source>
</evidence>
<dbReference type="AlphaFoldDB" id="A0A5B0VN93"/>
<proteinExistence type="predicted"/>
<accession>A0A5B0VN93</accession>
<dbReference type="GO" id="GO:0016787">
    <property type="term" value="F:hydrolase activity"/>
    <property type="evidence" value="ECO:0007669"/>
    <property type="project" value="UniProtKB-KW"/>
</dbReference>
<name>A0A5B0VN93_9GAMM</name>
<dbReference type="PRINTS" id="PR00111">
    <property type="entry name" value="ABHYDROLASE"/>
</dbReference>
<dbReference type="InterPro" id="IPR050266">
    <property type="entry name" value="AB_hydrolase_sf"/>
</dbReference>
<dbReference type="Gene3D" id="3.40.50.1820">
    <property type="entry name" value="alpha/beta hydrolase"/>
    <property type="match status" value="1"/>
</dbReference>
<dbReference type="EMBL" id="VTUU01000001">
    <property type="protein sequence ID" value="KAA1176096.1"/>
    <property type="molecule type" value="Genomic_DNA"/>
</dbReference>
<keyword evidence="3" id="KW-1185">Reference proteome</keyword>
<dbReference type="InterPro" id="IPR000073">
    <property type="entry name" value="AB_hydrolase_1"/>
</dbReference>
<sequence length="266" mass="29236">MAFADVNGQRLYYEDTGGSGPVIVFSHGLLMDHEMFDAQVAAFRDRFRCITWDERGHGQTAAAEPAPFSYYDSADDLAALLTHLDIENAVLVGMSQGGFLSLRCALTHPERVTALVMLDSQAGREQEEKLPIYEQLINTFMTEGLTPDVGATIAGIILGRDYPESEYWQNKWKTVPSAHIGNNFQTLVSRDDLTGRLSEVTQPTLIIHGDADLAIPLERAQLMADQISDSVLTVIPGAGHAANMSHPDEVNSVLADFLNKRYPETV</sequence>
<dbReference type="InterPro" id="IPR029058">
    <property type="entry name" value="AB_hydrolase_fold"/>
</dbReference>
<dbReference type="PANTHER" id="PTHR43798">
    <property type="entry name" value="MONOACYLGLYCEROL LIPASE"/>
    <property type="match status" value="1"/>
</dbReference>
<reference evidence="2 3" key="1">
    <citation type="submission" date="2019-08" db="EMBL/GenBank/DDBJ databases">
        <title>Marinobacter ZYF650 sp. nov., a marine bacterium isolated from seawater of the Mariana trench.</title>
        <authorList>
            <person name="Ahmad W."/>
        </authorList>
    </citation>
    <scope>NUCLEOTIDE SEQUENCE [LARGE SCALE GENOMIC DNA]</scope>
    <source>
        <strain evidence="2 3">ZYF650</strain>
    </source>
</reference>
<evidence type="ECO:0000313" key="2">
    <source>
        <dbReference type="EMBL" id="KAA1176096.1"/>
    </source>
</evidence>
<dbReference type="Pfam" id="PF00561">
    <property type="entry name" value="Abhydrolase_1"/>
    <property type="match status" value="1"/>
</dbReference>
<protein>
    <submittedName>
        <fullName evidence="2">Alpha/beta hydrolase</fullName>
    </submittedName>
</protein>
<comment type="caution">
    <text evidence="2">The sequence shown here is derived from an EMBL/GenBank/DDBJ whole genome shotgun (WGS) entry which is preliminary data.</text>
</comment>
<feature type="domain" description="AB hydrolase-1" evidence="1">
    <location>
        <begin position="21"/>
        <end position="247"/>
    </location>
</feature>
<dbReference type="SUPFAM" id="SSF53474">
    <property type="entry name" value="alpha/beta-Hydrolases"/>
    <property type="match status" value="1"/>
</dbReference>
<gene>
    <name evidence="2" type="ORF">FWJ25_02900</name>
</gene>
<evidence type="ECO:0000259" key="1">
    <source>
        <dbReference type="Pfam" id="PF00561"/>
    </source>
</evidence>
<organism evidence="2 3">
    <name type="scientific">Marinobacter salinexigens</name>
    <dbReference type="NCBI Taxonomy" id="2919747"/>
    <lineage>
        <taxon>Bacteria</taxon>
        <taxon>Pseudomonadati</taxon>
        <taxon>Pseudomonadota</taxon>
        <taxon>Gammaproteobacteria</taxon>
        <taxon>Pseudomonadales</taxon>
        <taxon>Marinobacteraceae</taxon>
        <taxon>Marinobacter</taxon>
    </lineage>
</organism>
<dbReference type="Proteomes" id="UP000323161">
    <property type="component" value="Unassembled WGS sequence"/>
</dbReference>
<dbReference type="RefSeq" id="WP_149598722.1">
    <property type="nucleotide sequence ID" value="NZ_VTUU01000001.1"/>
</dbReference>
<keyword evidence="2" id="KW-0378">Hydrolase</keyword>